<feature type="transmembrane region" description="Helical" evidence="1">
    <location>
        <begin position="111"/>
        <end position="134"/>
    </location>
</feature>
<evidence type="ECO:0000256" key="1">
    <source>
        <dbReference type="SAM" id="Phobius"/>
    </source>
</evidence>
<keyword evidence="1" id="KW-1133">Transmembrane helix</keyword>
<evidence type="ECO:0000313" key="3">
    <source>
        <dbReference type="Proteomes" id="UP000737171"/>
    </source>
</evidence>
<keyword evidence="1" id="KW-0812">Transmembrane</keyword>
<keyword evidence="3" id="KW-1185">Reference proteome</keyword>
<comment type="caution">
    <text evidence="2">The sequence shown here is derived from an EMBL/GenBank/DDBJ whole genome shotgun (WGS) entry which is preliminary data.</text>
</comment>
<reference evidence="2 3" key="1">
    <citation type="submission" date="2020-05" db="EMBL/GenBank/DDBJ databases">
        <title>Aquincola sp. isolate from soil.</title>
        <authorList>
            <person name="Han J."/>
            <person name="Kim D.-U."/>
        </authorList>
    </citation>
    <scope>NUCLEOTIDE SEQUENCE [LARGE SCALE GENOMIC DNA]</scope>
    <source>
        <strain evidence="2 3">S2</strain>
    </source>
</reference>
<keyword evidence="2" id="KW-0830">Ubiquinone</keyword>
<proteinExistence type="predicted"/>
<feature type="transmembrane region" description="Helical" evidence="1">
    <location>
        <begin position="14"/>
        <end position="35"/>
    </location>
</feature>
<name>A0ABX2EKI6_9BURK</name>
<sequence length="219" mass="23178">MGDFSAAVSSYPTAVYTVLLGIVLVYWVLAVIGLVDFEHSGLDIDLHIEAQADADPSELTTLASYVVTFGLNGVPFSVAASLLVLYAWVASCLAGMWLLPQLQTLTPLPDGVQTIVAGSVVLLLAFAVAIPLAAATIRPLRKLFITHAALSNHALVGQVCRVVTGVVNARVGRAEVAQRGASINIRVWAEEPNALTKGSSARIVDYDAERARYRIVPAA</sequence>
<organism evidence="2 3">
    <name type="scientific">Pseudaquabacterium terrae</name>
    <dbReference type="NCBI Taxonomy" id="2732868"/>
    <lineage>
        <taxon>Bacteria</taxon>
        <taxon>Pseudomonadati</taxon>
        <taxon>Pseudomonadota</taxon>
        <taxon>Betaproteobacteria</taxon>
        <taxon>Burkholderiales</taxon>
        <taxon>Sphaerotilaceae</taxon>
        <taxon>Pseudaquabacterium</taxon>
    </lineage>
</organism>
<keyword evidence="1" id="KW-0472">Membrane</keyword>
<dbReference type="RefSeq" id="WP_173125649.1">
    <property type="nucleotide sequence ID" value="NZ_JABRWJ010000006.1"/>
</dbReference>
<gene>
    <name evidence="2" type="ORF">HLB44_19420</name>
</gene>
<dbReference type="EMBL" id="JABRWJ010000006">
    <property type="protein sequence ID" value="NRF69169.1"/>
    <property type="molecule type" value="Genomic_DNA"/>
</dbReference>
<protein>
    <submittedName>
        <fullName evidence="2">Ubiquinone biosynthesis protein</fullName>
    </submittedName>
</protein>
<dbReference type="Proteomes" id="UP000737171">
    <property type="component" value="Unassembled WGS sequence"/>
</dbReference>
<accession>A0ABX2EKI6</accession>
<evidence type="ECO:0000313" key="2">
    <source>
        <dbReference type="EMBL" id="NRF69169.1"/>
    </source>
</evidence>
<feature type="transmembrane region" description="Helical" evidence="1">
    <location>
        <begin position="78"/>
        <end position="99"/>
    </location>
</feature>